<evidence type="ECO:0000313" key="8">
    <source>
        <dbReference type="Proteomes" id="UP000799444"/>
    </source>
</evidence>
<protein>
    <submittedName>
        <fullName evidence="7">MFS general substrate transporter</fullName>
    </submittedName>
</protein>
<dbReference type="EMBL" id="ML996257">
    <property type="protein sequence ID" value="KAF2729066.1"/>
    <property type="molecule type" value="Genomic_DNA"/>
</dbReference>
<feature type="transmembrane region" description="Helical" evidence="6">
    <location>
        <begin position="76"/>
        <end position="98"/>
    </location>
</feature>
<evidence type="ECO:0000256" key="5">
    <source>
        <dbReference type="SAM" id="MobiDB-lite"/>
    </source>
</evidence>
<feature type="region of interest" description="Disordered" evidence="5">
    <location>
        <begin position="1"/>
        <end position="20"/>
    </location>
</feature>
<feature type="region of interest" description="Disordered" evidence="5">
    <location>
        <begin position="222"/>
        <end position="241"/>
    </location>
</feature>
<evidence type="ECO:0000313" key="7">
    <source>
        <dbReference type="EMBL" id="KAF2729066.1"/>
    </source>
</evidence>
<proteinExistence type="predicted"/>
<sequence>MSTDAIATMETQPLLPKDPPRDVSRIAPNRVLPVPLIAALAMASSAATAYFAYATLLCKDATKCQNEEFRSYAGSVAAATAVANLLGVATTGTLQALLTRHQQFGLLLWLGVRSMSTVMLLLGVSIRNIFAALSGRIFEGLASDNLLHFLLNSIYVRGSDDTSSLFARSLALYMVGISIGPFLVGLLRNFTTSLSIALGLFAVAAVYILLFARASKSSRIAPDKLGPSERETQQDEAAEEQPTVTFWAPLKPFVDRPALGLFALTLFCFNMSQSYIFDALLIHSTVRFGFTNRQHGFLITIAHSIASSYIFVASFLLNKTSISRSTRDASQSLFSLAVQVVALVGFGFADRASQIYGLTVLIAFGLPALSFIKSYFVSKLDEGERVPGLAALAVVEGVGSVLGPVVIGRWQTVSSGDGTVFFGAAGLVGLAAVSFCLGAICVHRDTSEQSPET</sequence>
<feature type="compositionally biased region" description="Polar residues" evidence="5">
    <location>
        <begin position="1"/>
        <end position="11"/>
    </location>
</feature>
<feature type="transmembrane region" description="Helical" evidence="6">
    <location>
        <begin position="165"/>
        <end position="187"/>
    </location>
</feature>
<dbReference type="CDD" id="cd06174">
    <property type="entry name" value="MFS"/>
    <property type="match status" value="1"/>
</dbReference>
<dbReference type="PANTHER" id="PTHR23507">
    <property type="entry name" value="ZGC:174356"/>
    <property type="match status" value="1"/>
</dbReference>
<dbReference type="GO" id="GO:0016020">
    <property type="term" value="C:membrane"/>
    <property type="evidence" value="ECO:0007669"/>
    <property type="project" value="UniProtKB-SubCell"/>
</dbReference>
<gene>
    <name evidence="7" type="ORF">EJ04DRAFT_580908</name>
</gene>
<evidence type="ECO:0000256" key="1">
    <source>
        <dbReference type="ARBA" id="ARBA00004141"/>
    </source>
</evidence>
<keyword evidence="2 6" id="KW-0812">Transmembrane</keyword>
<dbReference type="SUPFAM" id="SSF103473">
    <property type="entry name" value="MFS general substrate transporter"/>
    <property type="match status" value="1"/>
</dbReference>
<dbReference type="Gene3D" id="1.20.1250.20">
    <property type="entry name" value="MFS general substrate transporter like domains"/>
    <property type="match status" value="1"/>
</dbReference>
<organism evidence="7 8">
    <name type="scientific">Polyplosphaeria fusca</name>
    <dbReference type="NCBI Taxonomy" id="682080"/>
    <lineage>
        <taxon>Eukaryota</taxon>
        <taxon>Fungi</taxon>
        <taxon>Dikarya</taxon>
        <taxon>Ascomycota</taxon>
        <taxon>Pezizomycotina</taxon>
        <taxon>Dothideomycetes</taxon>
        <taxon>Pleosporomycetidae</taxon>
        <taxon>Pleosporales</taxon>
        <taxon>Tetraplosphaeriaceae</taxon>
        <taxon>Polyplosphaeria</taxon>
    </lineage>
</organism>
<evidence type="ECO:0000256" key="4">
    <source>
        <dbReference type="ARBA" id="ARBA00023136"/>
    </source>
</evidence>
<keyword evidence="8" id="KW-1185">Reference proteome</keyword>
<dbReference type="PANTHER" id="PTHR23507:SF1">
    <property type="entry name" value="FI18259P1-RELATED"/>
    <property type="match status" value="1"/>
</dbReference>
<dbReference type="Proteomes" id="UP000799444">
    <property type="component" value="Unassembled WGS sequence"/>
</dbReference>
<feature type="transmembrane region" description="Helical" evidence="6">
    <location>
        <begin position="297"/>
        <end position="317"/>
    </location>
</feature>
<feature type="transmembrane region" description="Helical" evidence="6">
    <location>
        <begin position="355"/>
        <end position="376"/>
    </location>
</feature>
<feature type="transmembrane region" description="Helical" evidence="6">
    <location>
        <begin position="193"/>
        <end position="212"/>
    </location>
</feature>
<dbReference type="InterPro" id="IPR036259">
    <property type="entry name" value="MFS_trans_sf"/>
</dbReference>
<keyword evidence="4 6" id="KW-0472">Membrane</keyword>
<reference evidence="7" key="1">
    <citation type="journal article" date="2020" name="Stud. Mycol.">
        <title>101 Dothideomycetes genomes: a test case for predicting lifestyles and emergence of pathogens.</title>
        <authorList>
            <person name="Haridas S."/>
            <person name="Albert R."/>
            <person name="Binder M."/>
            <person name="Bloem J."/>
            <person name="Labutti K."/>
            <person name="Salamov A."/>
            <person name="Andreopoulos B."/>
            <person name="Baker S."/>
            <person name="Barry K."/>
            <person name="Bills G."/>
            <person name="Bluhm B."/>
            <person name="Cannon C."/>
            <person name="Castanera R."/>
            <person name="Culley D."/>
            <person name="Daum C."/>
            <person name="Ezra D."/>
            <person name="Gonzalez J."/>
            <person name="Henrissat B."/>
            <person name="Kuo A."/>
            <person name="Liang C."/>
            <person name="Lipzen A."/>
            <person name="Lutzoni F."/>
            <person name="Magnuson J."/>
            <person name="Mondo S."/>
            <person name="Nolan M."/>
            <person name="Ohm R."/>
            <person name="Pangilinan J."/>
            <person name="Park H.-J."/>
            <person name="Ramirez L."/>
            <person name="Alfaro M."/>
            <person name="Sun H."/>
            <person name="Tritt A."/>
            <person name="Yoshinaga Y."/>
            <person name="Zwiers L.-H."/>
            <person name="Turgeon B."/>
            <person name="Goodwin S."/>
            <person name="Spatafora J."/>
            <person name="Crous P."/>
            <person name="Grigoriev I."/>
        </authorList>
    </citation>
    <scope>NUCLEOTIDE SEQUENCE</scope>
    <source>
        <strain evidence="7">CBS 125425</strain>
    </source>
</reference>
<dbReference type="GO" id="GO:0022857">
    <property type="term" value="F:transmembrane transporter activity"/>
    <property type="evidence" value="ECO:0007669"/>
    <property type="project" value="TreeGrafter"/>
</dbReference>
<evidence type="ECO:0000256" key="6">
    <source>
        <dbReference type="SAM" id="Phobius"/>
    </source>
</evidence>
<feature type="transmembrane region" description="Helical" evidence="6">
    <location>
        <begin position="388"/>
        <end position="407"/>
    </location>
</feature>
<comment type="caution">
    <text evidence="7">The sequence shown here is derived from an EMBL/GenBank/DDBJ whole genome shotgun (WGS) entry which is preliminary data.</text>
</comment>
<dbReference type="AlphaFoldDB" id="A0A9P4QQE1"/>
<accession>A0A9P4QQE1</accession>
<feature type="transmembrane region" description="Helical" evidence="6">
    <location>
        <begin position="258"/>
        <end position="277"/>
    </location>
</feature>
<feature type="transmembrane region" description="Helical" evidence="6">
    <location>
        <begin position="34"/>
        <end position="56"/>
    </location>
</feature>
<feature type="transmembrane region" description="Helical" evidence="6">
    <location>
        <begin position="419"/>
        <end position="442"/>
    </location>
</feature>
<keyword evidence="3 6" id="KW-1133">Transmembrane helix</keyword>
<dbReference type="OrthoDB" id="5425648at2759"/>
<comment type="subcellular location">
    <subcellularLocation>
        <location evidence="1">Membrane</location>
        <topology evidence="1">Multi-pass membrane protein</topology>
    </subcellularLocation>
</comment>
<evidence type="ECO:0000256" key="2">
    <source>
        <dbReference type="ARBA" id="ARBA00022692"/>
    </source>
</evidence>
<feature type="transmembrane region" description="Helical" evidence="6">
    <location>
        <begin position="329"/>
        <end position="349"/>
    </location>
</feature>
<evidence type="ECO:0000256" key="3">
    <source>
        <dbReference type="ARBA" id="ARBA00022989"/>
    </source>
</evidence>
<feature type="transmembrane region" description="Helical" evidence="6">
    <location>
        <begin position="104"/>
        <end position="126"/>
    </location>
</feature>
<name>A0A9P4QQE1_9PLEO</name>